<dbReference type="EMBL" id="CP014230">
    <property type="protein sequence ID" value="AMD92742.1"/>
    <property type="molecule type" value="Genomic_DNA"/>
</dbReference>
<dbReference type="AlphaFoldDB" id="A0A0X8JQ75"/>
<keyword evidence="2" id="KW-1185">Reference proteome</keyword>
<gene>
    <name evidence="1" type="ORF">AXF15_06260</name>
</gene>
<name>A0A0X8JQ75_9BACT</name>
<reference evidence="2" key="1">
    <citation type="submission" date="2016-02" db="EMBL/GenBank/DDBJ databases">
        <authorList>
            <person name="Holder M.E."/>
            <person name="Ajami N.J."/>
            <person name="Petrosino J.F."/>
        </authorList>
    </citation>
    <scope>NUCLEOTIDE SEQUENCE [LARGE SCALE GENOMIC DNA]</scope>
    <source>
        <strain evidence="2">DSM 12838</strain>
    </source>
</reference>
<dbReference type="OrthoDB" id="5421736at2"/>
<dbReference type="RefSeq" id="WP_066604811.1">
    <property type="nucleotide sequence ID" value="NZ_CP014230.1"/>
</dbReference>
<evidence type="ECO:0000313" key="2">
    <source>
        <dbReference type="Proteomes" id="UP000063964"/>
    </source>
</evidence>
<protein>
    <submittedName>
        <fullName evidence="1">Uncharacterized protein</fullName>
    </submittedName>
</protein>
<organism evidence="1 2">
    <name type="scientific">Desulfomicrobium orale DSM 12838</name>
    <dbReference type="NCBI Taxonomy" id="888061"/>
    <lineage>
        <taxon>Bacteria</taxon>
        <taxon>Pseudomonadati</taxon>
        <taxon>Thermodesulfobacteriota</taxon>
        <taxon>Desulfovibrionia</taxon>
        <taxon>Desulfovibrionales</taxon>
        <taxon>Desulfomicrobiaceae</taxon>
        <taxon>Desulfomicrobium</taxon>
    </lineage>
</organism>
<sequence>MTKEFTVSTTCPQCGLESTETYDEQTMRERFGNDSTVTVLCAGCQADFEQPLACAEWDDYCKEIPLAADV</sequence>
<proteinExistence type="predicted"/>
<dbReference type="KEGG" id="doa:AXF15_06260"/>
<accession>A0A0X8JQ75</accession>
<evidence type="ECO:0000313" key="1">
    <source>
        <dbReference type="EMBL" id="AMD92742.1"/>
    </source>
</evidence>
<dbReference type="Proteomes" id="UP000063964">
    <property type="component" value="Chromosome"/>
</dbReference>